<feature type="transmembrane region" description="Helical" evidence="1">
    <location>
        <begin position="379"/>
        <end position="411"/>
    </location>
</feature>
<dbReference type="Pfam" id="PF01901">
    <property type="entry name" value="O_anti_polymase"/>
    <property type="match status" value="2"/>
</dbReference>
<feature type="transmembrane region" description="Helical" evidence="1">
    <location>
        <begin position="20"/>
        <end position="37"/>
    </location>
</feature>
<dbReference type="AlphaFoldDB" id="A0AAJ1SZV1"/>
<dbReference type="Proteomes" id="UP001237207">
    <property type="component" value="Unassembled WGS sequence"/>
</dbReference>
<accession>A0AAJ1SZV1</accession>
<evidence type="ECO:0000256" key="1">
    <source>
        <dbReference type="SAM" id="Phobius"/>
    </source>
</evidence>
<feature type="transmembrane region" description="Helical" evidence="1">
    <location>
        <begin position="88"/>
        <end position="105"/>
    </location>
</feature>
<keyword evidence="3" id="KW-1185">Reference proteome</keyword>
<organism evidence="2 3">
    <name type="scientific">Oikeobacillus pervagus</name>
    <dbReference type="NCBI Taxonomy" id="1325931"/>
    <lineage>
        <taxon>Bacteria</taxon>
        <taxon>Bacillati</taxon>
        <taxon>Bacillota</taxon>
        <taxon>Bacilli</taxon>
        <taxon>Bacillales</taxon>
        <taxon>Bacillaceae</taxon>
        <taxon>Oikeobacillus</taxon>
    </lineage>
</organism>
<evidence type="ECO:0000313" key="2">
    <source>
        <dbReference type="EMBL" id="MDQ0215920.1"/>
    </source>
</evidence>
<keyword evidence="1" id="KW-0812">Transmembrane</keyword>
<keyword evidence="1" id="KW-0472">Membrane</keyword>
<feature type="transmembrane region" description="Helical" evidence="1">
    <location>
        <begin position="49"/>
        <end position="68"/>
    </location>
</feature>
<feature type="transmembrane region" description="Helical" evidence="1">
    <location>
        <begin position="346"/>
        <end position="367"/>
    </location>
</feature>
<evidence type="ECO:0000313" key="3">
    <source>
        <dbReference type="Proteomes" id="UP001237207"/>
    </source>
</evidence>
<name>A0AAJ1SZV1_9BACI</name>
<reference evidence="2" key="1">
    <citation type="submission" date="2023-07" db="EMBL/GenBank/DDBJ databases">
        <title>Genomic Encyclopedia of Type Strains, Phase IV (KMG-IV): sequencing the most valuable type-strain genomes for metagenomic binning, comparative biology and taxonomic classification.</title>
        <authorList>
            <person name="Goeker M."/>
        </authorList>
    </citation>
    <scope>NUCLEOTIDE SEQUENCE</scope>
    <source>
        <strain evidence="2">DSM 23947</strain>
    </source>
</reference>
<keyword evidence="1" id="KW-1133">Transmembrane helix</keyword>
<comment type="caution">
    <text evidence="2">The sequence shown here is derived from an EMBL/GenBank/DDBJ whole genome shotgun (WGS) entry which is preliminary data.</text>
</comment>
<gene>
    <name evidence="2" type="ORF">J2S13_002340</name>
</gene>
<protein>
    <submittedName>
        <fullName evidence="2">Multisubunit Na+/H+ antiporter MnhC subunit</fullName>
    </submittedName>
</protein>
<dbReference type="RefSeq" id="WP_307257918.1">
    <property type="nucleotide sequence ID" value="NZ_JAUSUC010000030.1"/>
</dbReference>
<dbReference type="InterPro" id="IPR002760">
    <property type="entry name" value="O_anti_polymase"/>
</dbReference>
<sequence>MNQNNFIRKLNHIDIFSPYFFLPFIIALYFLTSLVDFHRFEYLEVRRSILIPVLLGFLAYFIGVYIAGKRNWMFPTFGLGFLKGKTAIFLYVLGGIGLIAYGIMFSTGQIGLQDESVRRNLDPKLNFLSSFLWFSTLFLVCNRALREGPLMNRKKLVYGSILFIVLVLFLIMGYRTPILVMVFTLLIVFHYTVKQIKLTWFMAALVLIGVAFSLFGYVRSATEDQSKSFNQHKGPDVTISEEKKQENLALRKEMESTPEWLRALNNESVTGHIVFSKLIEYVDQHGFLYGDLHKGILAPILPGEQRSPRTMVSEMVNSISIQDGKYITRPGRTTTPTLFGQFYVEAGNLAIIIGFALYGLILSMLYNQMKNTGIRSYQTVGYAFVTTIFTISMHTGLLDLIFFLMIAYAIVSTSIEKTSNCIKKV</sequence>
<feature type="transmembrane region" description="Helical" evidence="1">
    <location>
        <begin position="125"/>
        <end position="145"/>
    </location>
</feature>
<proteinExistence type="predicted"/>
<dbReference type="EMBL" id="JAUSUC010000030">
    <property type="protein sequence ID" value="MDQ0215920.1"/>
    <property type="molecule type" value="Genomic_DNA"/>
</dbReference>
<feature type="transmembrane region" description="Helical" evidence="1">
    <location>
        <begin position="157"/>
        <end position="188"/>
    </location>
</feature>
<feature type="transmembrane region" description="Helical" evidence="1">
    <location>
        <begin position="200"/>
        <end position="218"/>
    </location>
</feature>